<reference evidence="2 3" key="1">
    <citation type="journal article" date="2013" name="Proc. Natl. Acad. Sci. U.S.A.">
        <title>Genome of an arbuscular mycorrhizal fungus provides insight into the oldest plant symbiosis.</title>
        <authorList>
            <person name="Tisserant E."/>
            <person name="Malbreil M."/>
            <person name="Kuo A."/>
            <person name="Kohler A."/>
            <person name="Symeonidi A."/>
            <person name="Balestrini R."/>
            <person name="Charron P."/>
            <person name="Duensing N."/>
            <person name="Frei Dit Frey N."/>
            <person name="Gianinazzi-Pearson V."/>
            <person name="Gilbert L.B."/>
            <person name="Handa Y."/>
            <person name="Herr J.R."/>
            <person name="Hijri M."/>
            <person name="Koul R."/>
            <person name="Kawaguchi M."/>
            <person name="Krajinski F."/>
            <person name="Lammers P.J."/>
            <person name="Masclaux F.G."/>
            <person name="Murat C."/>
            <person name="Morin E."/>
            <person name="Ndikumana S."/>
            <person name="Pagni M."/>
            <person name="Petitpierre D."/>
            <person name="Requena N."/>
            <person name="Rosikiewicz P."/>
            <person name="Riley R."/>
            <person name="Saito K."/>
            <person name="San Clemente H."/>
            <person name="Shapiro H."/>
            <person name="van Tuinen D."/>
            <person name="Becard G."/>
            <person name="Bonfante P."/>
            <person name="Paszkowski U."/>
            <person name="Shachar-Hill Y.Y."/>
            <person name="Tuskan G.A."/>
            <person name="Young P.W."/>
            <person name="Sanders I.R."/>
            <person name="Henrissat B."/>
            <person name="Rensing S.A."/>
            <person name="Grigoriev I.V."/>
            <person name="Corradi N."/>
            <person name="Roux C."/>
            <person name="Martin F."/>
        </authorList>
    </citation>
    <scope>NUCLEOTIDE SEQUENCE [LARGE SCALE GENOMIC DNA]</scope>
    <source>
        <strain evidence="2 3">DAOM 197198</strain>
    </source>
</reference>
<protein>
    <submittedName>
        <fullName evidence="2">Uncharacterized protein</fullName>
    </submittedName>
</protein>
<dbReference type="Proteomes" id="UP000018888">
    <property type="component" value="Unassembled WGS sequence"/>
</dbReference>
<feature type="compositionally biased region" description="Low complexity" evidence="1">
    <location>
        <begin position="7"/>
        <end position="23"/>
    </location>
</feature>
<dbReference type="AlphaFoldDB" id="A0A2P4P4I0"/>
<gene>
    <name evidence="2" type="ORF">GLOIN_2v1847667</name>
</gene>
<proteinExistence type="predicted"/>
<evidence type="ECO:0000313" key="3">
    <source>
        <dbReference type="Proteomes" id="UP000018888"/>
    </source>
</evidence>
<reference evidence="2 3" key="2">
    <citation type="journal article" date="2018" name="New Phytol.">
        <title>High intraspecific genome diversity in the model arbuscular mycorrhizal symbiont Rhizophagus irregularis.</title>
        <authorList>
            <person name="Chen E.C.H."/>
            <person name="Morin E."/>
            <person name="Beaudet D."/>
            <person name="Noel J."/>
            <person name="Yildirir G."/>
            <person name="Ndikumana S."/>
            <person name="Charron P."/>
            <person name="St-Onge C."/>
            <person name="Giorgi J."/>
            <person name="Kruger M."/>
            <person name="Marton T."/>
            <person name="Ropars J."/>
            <person name="Grigoriev I.V."/>
            <person name="Hainaut M."/>
            <person name="Henrissat B."/>
            <person name="Roux C."/>
            <person name="Martin F."/>
            <person name="Corradi N."/>
        </authorList>
    </citation>
    <scope>NUCLEOTIDE SEQUENCE [LARGE SCALE GENOMIC DNA]</scope>
    <source>
        <strain evidence="2 3">DAOM 197198</strain>
    </source>
</reference>
<name>A0A2P4P4I0_RHIID</name>
<feature type="region of interest" description="Disordered" evidence="1">
    <location>
        <begin position="1"/>
        <end position="23"/>
    </location>
</feature>
<sequence>MDSDQESSSSSSSSSSTYSSSSLSDNTIYLNQNMYRTIKKEVFICVDSELKNIYEIDSERMWLEQKETIIIKLLPPLYKYPEKELVRILKESGYHSEEWEETDSNEENNIIGEESAVKKKIMSIHITSRNKANRLKIGYLILGQITAEICLIFTKKYILIVIRLTANQMYFGT</sequence>
<dbReference type="EMBL" id="AUPC02000399">
    <property type="protein sequence ID" value="POG60285.1"/>
    <property type="molecule type" value="Genomic_DNA"/>
</dbReference>
<evidence type="ECO:0000313" key="2">
    <source>
        <dbReference type="EMBL" id="POG60285.1"/>
    </source>
</evidence>
<accession>A0A2P4P4I0</accession>
<keyword evidence="3" id="KW-1185">Reference proteome</keyword>
<organism evidence="2 3">
    <name type="scientific">Rhizophagus irregularis (strain DAOM 181602 / DAOM 197198 / MUCL 43194)</name>
    <name type="common">Arbuscular mycorrhizal fungus</name>
    <name type="synonym">Glomus intraradices</name>
    <dbReference type="NCBI Taxonomy" id="747089"/>
    <lineage>
        <taxon>Eukaryota</taxon>
        <taxon>Fungi</taxon>
        <taxon>Fungi incertae sedis</taxon>
        <taxon>Mucoromycota</taxon>
        <taxon>Glomeromycotina</taxon>
        <taxon>Glomeromycetes</taxon>
        <taxon>Glomerales</taxon>
        <taxon>Glomeraceae</taxon>
        <taxon>Rhizophagus</taxon>
    </lineage>
</organism>
<comment type="caution">
    <text evidence="2">The sequence shown here is derived from an EMBL/GenBank/DDBJ whole genome shotgun (WGS) entry which is preliminary data.</text>
</comment>
<evidence type="ECO:0000256" key="1">
    <source>
        <dbReference type="SAM" id="MobiDB-lite"/>
    </source>
</evidence>